<evidence type="ECO:0000313" key="10">
    <source>
        <dbReference type="EMBL" id="PTQ31583.1"/>
    </source>
</evidence>
<protein>
    <recommendedName>
        <fullName evidence="2">DNA (cytosine-5-)-methyltransferase</fullName>
        <ecNumber evidence="2">2.1.1.37</ecNumber>
    </recommendedName>
</protein>
<dbReference type="PANTHER" id="PTHR23068:SF25">
    <property type="entry name" value="DNA (CYTOSINE-5)-METHYLTRANSFERASE DRM2"/>
    <property type="match status" value="1"/>
</dbReference>
<gene>
    <name evidence="10" type="ORF">MARPO_0109s0015</name>
</gene>
<evidence type="ECO:0000256" key="5">
    <source>
        <dbReference type="ARBA" id="ARBA00022691"/>
    </source>
</evidence>
<evidence type="ECO:0000256" key="8">
    <source>
        <dbReference type="ARBA" id="ARBA00023242"/>
    </source>
</evidence>
<keyword evidence="6" id="KW-0677">Repeat</keyword>
<feature type="domain" description="SAM-dependent MTase DRM-type" evidence="9">
    <location>
        <begin position="426"/>
        <end position="758"/>
    </location>
</feature>
<dbReference type="Pfam" id="PF00145">
    <property type="entry name" value="DNA_methylase"/>
    <property type="match status" value="1"/>
</dbReference>
<dbReference type="InterPro" id="IPR029063">
    <property type="entry name" value="SAM-dependent_MTases_sf"/>
</dbReference>
<keyword evidence="3" id="KW-0489">Methyltransferase</keyword>
<dbReference type="PROSITE" id="PS00094">
    <property type="entry name" value="C5_MTASE_1"/>
    <property type="match status" value="1"/>
</dbReference>
<evidence type="ECO:0000256" key="2">
    <source>
        <dbReference type="ARBA" id="ARBA00011975"/>
    </source>
</evidence>
<keyword evidence="5" id="KW-0949">S-adenosyl-L-methionine</keyword>
<evidence type="ECO:0000256" key="1">
    <source>
        <dbReference type="ARBA" id="ARBA00004123"/>
    </source>
</evidence>
<keyword evidence="4" id="KW-0808">Transferase</keyword>
<dbReference type="EC" id="2.1.1.37" evidence="2"/>
<name>A0A2R6WCL4_MARPO</name>
<dbReference type="Gene3D" id="3.40.50.150">
    <property type="entry name" value="Vaccinia Virus protein VP39"/>
    <property type="match status" value="2"/>
</dbReference>
<dbReference type="AlphaFoldDB" id="A0A2R6WCL4"/>
<evidence type="ECO:0000256" key="6">
    <source>
        <dbReference type="ARBA" id="ARBA00022737"/>
    </source>
</evidence>
<dbReference type="Gramene" id="Mp2g16740.1">
    <property type="protein sequence ID" value="Mp2g16740.1.cds"/>
    <property type="gene ID" value="Mp2g16740"/>
</dbReference>
<dbReference type="GO" id="GO:0032259">
    <property type="term" value="P:methylation"/>
    <property type="evidence" value="ECO:0007669"/>
    <property type="project" value="UniProtKB-KW"/>
</dbReference>
<proteinExistence type="predicted"/>
<dbReference type="InterPro" id="IPR001525">
    <property type="entry name" value="C5_MeTfrase"/>
</dbReference>
<dbReference type="InterPro" id="IPR018117">
    <property type="entry name" value="C5_DNA_meth_AS"/>
</dbReference>
<dbReference type="OrthoDB" id="641149at2759"/>
<dbReference type="InterPro" id="IPR030380">
    <property type="entry name" value="SAM_MeTfrase_DRM"/>
</dbReference>
<dbReference type="PROSITE" id="PS51680">
    <property type="entry name" value="SAM_MT_DRM"/>
    <property type="match status" value="1"/>
</dbReference>
<evidence type="ECO:0000256" key="4">
    <source>
        <dbReference type="ARBA" id="ARBA00022679"/>
    </source>
</evidence>
<accession>A0A2R6WCL4</accession>
<evidence type="ECO:0000256" key="7">
    <source>
        <dbReference type="ARBA" id="ARBA00023125"/>
    </source>
</evidence>
<dbReference type="EMBL" id="KZ772781">
    <property type="protein sequence ID" value="PTQ31583.1"/>
    <property type="molecule type" value="Genomic_DNA"/>
</dbReference>
<keyword evidence="8" id="KW-0539">Nucleus</keyword>
<organism evidence="10 11">
    <name type="scientific">Marchantia polymorpha</name>
    <name type="common">Common liverwort</name>
    <name type="synonym">Marchantia aquatica</name>
    <dbReference type="NCBI Taxonomy" id="3197"/>
    <lineage>
        <taxon>Eukaryota</taxon>
        <taxon>Viridiplantae</taxon>
        <taxon>Streptophyta</taxon>
        <taxon>Embryophyta</taxon>
        <taxon>Marchantiophyta</taxon>
        <taxon>Marchantiopsida</taxon>
        <taxon>Marchantiidae</taxon>
        <taxon>Marchantiales</taxon>
        <taxon>Marchantiaceae</taxon>
        <taxon>Marchantia</taxon>
    </lineage>
</organism>
<reference evidence="11" key="1">
    <citation type="journal article" date="2017" name="Cell">
        <title>Insights into land plant evolution garnered from the Marchantia polymorpha genome.</title>
        <authorList>
            <person name="Bowman J.L."/>
            <person name="Kohchi T."/>
            <person name="Yamato K.T."/>
            <person name="Jenkins J."/>
            <person name="Shu S."/>
            <person name="Ishizaki K."/>
            <person name="Yamaoka S."/>
            <person name="Nishihama R."/>
            <person name="Nakamura Y."/>
            <person name="Berger F."/>
            <person name="Adam C."/>
            <person name="Aki S.S."/>
            <person name="Althoff F."/>
            <person name="Araki T."/>
            <person name="Arteaga-Vazquez M.A."/>
            <person name="Balasubrmanian S."/>
            <person name="Barry K."/>
            <person name="Bauer D."/>
            <person name="Boehm C.R."/>
            <person name="Briginshaw L."/>
            <person name="Caballero-Perez J."/>
            <person name="Catarino B."/>
            <person name="Chen F."/>
            <person name="Chiyoda S."/>
            <person name="Chovatia M."/>
            <person name="Davies K.M."/>
            <person name="Delmans M."/>
            <person name="Demura T."/>
            <person name="Dierschke T."/>
            <person name="Dolan L."/>
            <person name="Dorantes-Acosta A.E."/>
            <person name="Eklund D.M."/>
            <person name="Florent S.N."/>
            <person name="Flores-Sandoval E."/>
            <person name="Fujiyama A."/>
            <person name="Fukuzawa H."/>
            <person name="Galik B."/>
            <person name="Grimanelli D."/>
            <person name="Grimwood J."/>
            <person name="Grossniklaus U."/>
            <person name="Hamada T."/>
            <person name="Haseloff J."/>
            <person name="Hetherington A.J."/>
            <person name="Higo A."/>
            <person name="Hirakawa Y."/>
            <person name="Hundley H.N."/>
            <person name="Ikeda Y."/>
            <person name="Inoue K."/>
            <person name="Inoue S.I."/>
            <person name="Ishida S."/>
            <person name="Jia Q."/>
            <person name="Kakita M."/>
            <person name="Kanazawa T."/>
            <person name="Kawai Y."/>
            <person name="Kawashima T."/>
            <person name="Kennedy M."/>
            <person name="Kinose K."/>
            <person name="Kinoshita T."/>
            <person name="Kohara Y."/>
            <person name="Koide E."/>
            <person name="Komatsu K."/>
            <person name="Kopischke S."/>
            <person name="Kubo M."/>
            <person name="Kyozuka J."/>
            <person name="Lagercrantz U."/>
            <person name="Lin S.S."/>
            <person name="Lindquist E."/>
            <person name="Lipzen A.M."/>
            <person name="Lu C.W."/>
            <person name="De Luna E."/>
            <person name="Martienssen R.A."/>
            <person name="Minamino N."/>
            <person name="Mizutani M."/>
            <person name="Mizutani M."/>
            <person name="Mochizuki N."/>
            <person name="Monte I."/>
            <person name="Mosher R."/>
            <person name="Nagasaki H."/>
            <person name="Nakagami H."/>
            <person name="Naramoto S."/>
            <person name="Nishitani K."/>
            <person name="Ohtani M."/>
            <person name="Okamoto T."/>
            <person name="Okumura M."/>
            <person name="Phillips J."/>
            <person name="Pollak B."/>
            <person name="Reinders A."/>
            <person name="Rovekamp M."/>
            <person name="Sano R."/>
            <person name="Sawa S."/>
            <person name="Schmid M.W."/>
            <person name="Shirakawa M."/>
            <person name="Solano R."/>
            <person name="Spunde A."/>
            <person name="Suetsugu N."/>
            <person name="Sugano S."/>
            <person name="Sugiyama A."/>
            <person name="Sun R."/>
            <person name="Suzuki Y."/>
            <person name="Takenaka M."/>
            <person name="Takezawa D."/>
            <person name="Tomogane H."/>
            <person name="Tsuzuki M."/>
            <person name="Ueda T."/>
            <person name="Umeda M."/>
            <person name="Ward J.M."/>
            <person name="Watanabe Y."/>
            <person name="Yazaki K."/>
            <person name="Yokoyama R."/>
            <person name="Yoshitake Y."/>
            <person name="Yotsui I."/>
            <person name="Zachgo S."/>
            <person name="Schmutz J."/>
        </authorList>
    </citation>
    <scope>NUCLEOTIDE SEQUENCE [LARGE SCALE GENOMIC DNA]</scope>
    <source>
        <strain evidence="11">Tak-1</strain>
    </source>
</reference>
<evidence type="ECO:0000259" key="9">
    <source>
        <dbReference type="PROSITE" id="PS51680"/>
    </source>
</evidence>
<evidence type="ECO:0000256" key="3">
    <source>
        <dbReference type="ARBA" id="ARBA00022603"/>
    </source>
</evidence>
<dbReference type="InterPro" id="IPR050390">
    <property type="entry name" value="C5-Methyltransferase"/>
</dbReference>
<evidence type="ECO:0000313" key="11">
    <source>
        <dbReference type="Proteomes" id="UP000244005"/>
    </source>
</evidence>
<dbReference type="SUPFAM" id="SSF53335">
    <property type="entry name" value="S-adenosyl-L-methionine-dependent methyltransferases"/>
    <property type="match status" value="2"/>
</dbReference>
<dbReference type="GO" id="GO:0003677">
    <property type="term" value="F:DNA binding"/>
    <property type="evidence" value="ECO:0007669"/>
    <property type="project" value="UniProtKB-KW"/>
</dbReference>
<dbReference type="PANTHER" id="PTHR23068">
    <property type="entry name" value="DNA CYTOSINE-5- -METHYLTRANSFERASE 3-RELATED"/>
    <property type="match status" value="1"/>
</dbReference>
<comment type="subcellular location">
    <subcellularLocation>
        <location evidence="1">Nucleus</location>
    </subcellularLocation>
</comment>
<dbReference type="Proteomes" id="UP000244005">
    <property type="component" value="Unassembled WGS sequence"/>
</dbReference>
<sequence length="765" mass="87360">MDRSEYILLGCNHFALRRTKSYHCEVASVKHNFVCVDMDAVIAQCLSMGFPVEATLEAHKQLGSWNTEDILEILLKSDESSAKTFSQVTIKQEDGVNNILLSESDIDLQKKQEICECSTAPQPSLGWKMEPSEPKFRVKQEFRECSTALQLSIGRKVEPSETMMSLMENVKLGKTLNSTSVMTGERSGEKNLISWKNESTYNLAGKTRDVTSSRKSSLVQRLIEMGCRPDVVEKAYEVYGMDPTYTTDDEKLDVMCDFIAAVDLNEEDDEIEGDDQEFENHEDDGGIEDWFNSQRELEDSSKTVIPYSCQSRPRLDVYPIGLSSEVRLEQNEEEYAPGGYYRYIREDDPDQEEYFYKDLEEQEGMGVFDVKKKYWKEASSPTIYKRQGVKRRPRATKSLVGLVTRRIRVPNYTKMTGFGVPGVPMIPRNLENCSADGPPYFYFENVAFMPGDDWDTISRHLYDIEPEFVNAYHFTVCKRPRGYIHNLPVEGRFEILPRAPRTIKELVPYSSAYWPSWDDRTTFNCICTNYATECTIKPVARLLECMKSDSEPPAQIRRQLMDILRMYNLVWIGPGRVTRPKVEEIEICMGFDPDHTRPIQSTNQQIKGLGNAFQVHTVGYHLSVLKNLFPGGISVLSLFSGIGGAEVALHKLGIKLNVVVCVEIDPIVRRVIEHWWQITHQTGQLITTYQDVNTLDHETLQKLMVEVGGFDLVIGGSPCSNLSAKNRFSRMGLAGKSSVAFFEYARILKEVRTFGLRHKYRKYRA</sequence>
<dbReference type="GO" id="GO:0005634">
    <property type="term" value="C:nucleus"/>
    <property type="evidence" value="ECO:0000318"/>
    <property type="project" value="GO_Central"/>
</dbReference>
<dbReference type="GO" id="GO:0003886">
    <property type="term" value="F:DNA (cytosine-5-)-methyltransferase activity"/>
    <property type="evidence" value="ECO:0007669"/>
    <property type="project" value="UniProtKB-EC"/>
</dbReference>
<keyword evidence="11" id="KW-1185">Reference proteome</keyword>
<keyword evidence="7" id="KW-0238">DNA-binding</keyword>